<dbReference type="RefSeq" id="WP_377944946.1">
    <property type="nucleotide sequence ID" value="NZ_JBHUCX010000083.1"/>
</dbReference>
<sequence>MKANYRVQLQVNVISGNSGVYFGNTNVIFGVSNHSKSNTGFGGVGSQNKMYQNLGIVYDPDWIDTPIDDRDVHVYAPHHDHSAESVMNAKVDSINVQTVTQNSGIFVGDADITGLDSHEKNNIGLGLVYGNQNLEAGNVNIAYDPDAIDMPIDDRDNKSAVFIAPSSPMRVNGG</sequence>
<dbReference type="EMBL" id="JBHUCX010000083">
    <property type="protein sequence ID" value="MFD1677036.1"/>
    <property type="molecule type" value="Genomic_DNA"/>
</dbReference>
<name>A0ABW4JKT7_9BACL</name>
<accession>A0ABW4JKT7</accession>
<evidence type="ECO:0000313" key="2">
    <source>
        <dbReference type="Proteomes" id="UP001597079"/>
    </source>
</evidence>
<dbReference type="Proteomes" id="UP001597079">
    <property type="component" value="Unassembled WGS sequence"/>
</dbReference>
<gene>
    <name evidence="1" type="ORF">ACFSB2_20385</name>
</gene>
<reference evidence="2" key="1">
    <citation type="journal article" date="2019" name="Int. J. Syst. Evol. Microbiol.">
        <title>The Global Catalogue of Microorganisms (GCM) 10K type strain sequencing project: providing services to taxonomists for standard genome sequencing and annotation.</title>
        <authorList>
            <consortium name="The Broad Institute Genomics Platform"/>
            <consortium name="The Broad Institute Genome Sequencing Center for Infectious Disease"/>
            <person name="Wu L."/>
            <person name="Ma J."/>
        </authorList>
    </citation>
    <scope>NUCLEOTIDE SEQUENCE [LARGE SCALE GENOMIC DNA]</scope>
    <source>
        <strain evidence="2">CGMCC 1.12286</strain>
    </source>
</reference>
<comment type="caution">
    <text evidence="1">The sequence shown here is derived from an EMBL/GenBank/DDBJ whole genome shotgun (WGS) entry which is preliminary data.</text>
</comment>
<organism evidence="1 2">
    <name type="scientific">Alicyclobacillus fodiniaquatilis</name>
    <dbReference type="NCBI Taxonomy" id="1661150"/>
    <lineage>
        <taxon>Bacteria</taxon>
        <taxon>Bacillati</taxon>
        <taxon>Bacillota</taxon>
        <taxon>Bacilli</taxon>
        <taxon>Bacillales</taxon>
        <taxon>Alicyclobacillaceae</taxon>
        <taxon>Alicyclobacillus</taxon>
    </lineage>
</organism>
<proteinExistence type="predicted"/>
<evidence type="ECO:0000313" key="1">
    <source>
        <dbReference type="EMBL" id="MFD1677036.1"/>
    </source>
</evidence>
<protein>
    <submittedName>
        <fullName evidence="1">Uncharacterized protein</fullName>
    </submittedName>
</protein>
<keyword evidence="2" id="KW-1185">Reference proteome</keyword>